<gene>
    <name evidence="2" type="ORF">EXU28_10305</name>
</gene>
<feature type="signal peptide" evidence="1">
    <location>
        <begin position="1"/>
        <end position="17"/>
    </location>
</feature>
<proteinExistence type="predicted"/>
<dbReference type="Proteomes" id="UP000293863">
    <property type="component" value="Unassembled WGS sequence"/>
</dbReference>
<evidence type="ECO:0008006" key="4">
    <source>
        <dbReference type="Google" id="ProtNLM"/>
    </source>
</evidence>
<sequence length="229" mass="24974">MKLKTFLIISTLSLAVAGCNSLTSKHVKCDDEKALGLVQTVLTDDLTKSLDKTLKELIHKGAIKDLDPAKLKLSAKNVQYSLVDSRTDNIDPDSTRTKCSIDLTVSIPADLVKKSDEARAKVDTNTTEYQASQLNLEYSNNKIKMPIVYVLQPTDKGDKVIATVLNTGNLNTLVSETLTYAFIKPQIEKNQISAINQNSSNSVAAEAINAVEEAAAVDADYYSDAEEVY</sequence>
<feature type="chain" id="PRO_5020850140" description="Lipoprotein" evidence="1">
    <location>
        <begin position="18"/>
        <end position="229"/>
    </location>
</feature>
<organism evidence="2 3">
    <name type="scientific">Acinetobacter wuhouensis</name>
    <dbReference type="NCBI Taxonomy" id="1879050"/>
    <lineage>
        <taxon>Bacteria</taxon>
        <taxon>Pseudomonadati</taxon>
        <taxon>Pseudomonadota</taxon>
        <taxon>Gammaproteobacteria</taxon>
        <taxon>Moraxellales</taxon>
        <taxon>Moraxellaceae</taxon>
        <taxon>Acinetobacter</taxon>
    </lineage>
</organism>
<name>A0A4Q7AFR3_9GAMM</name>
<reference evidence="2 3" key="1">
    <citation type="submission" date="2019-02" db="EMBL/GenBank/DDBJ databases">
        <title>The Batch Genome Submission of Acinetobacter spp. strains.</title>
        <authorList>
            <person name="Qin J."/>
            <person name="Hu Y."/>
            <person name="Ye H."/>
            <person name="Wei L."/>
            <person name="Feng Y."/>
            <person name="Zong Z."/>
        </authorList>
    </citation>
    <scope>NUCLEOTIDE SEQUENCE [LARGE SCALE GENOMIC DNA]</scope>
    <source>
        <strain evidence="2 3">WCHAW060049</strain>
    </source>
</reference>
<protein>
    <recommendedName>
        <fullName evidence="4">Lipoprotein</fullName>
    </recommendedName>
</protein>
<dbReference type="PROSITE" id="PS51257">
    <property type="entry name" value="PROKAR_LIPOPROTEIN"/>
    <property type="match status" value="1"/>
</dbReference>
<evidence type="ECO:0000313" key="2">
    <source>
        <dbReference type="EMBL" id="RZG46155.1"/>
    </source>
</evidence>
<dbReference type="AlphaFoldDB" id="A0A4Q7AFR3"/>
<dbReference type="EMBL" id="SGSQ01000014">
    <property type="protein sequence ID" value="RZG46155.1"/>
    <property type="molecule type" value="Genomic_DNA"/>
</dbReference>
<evidence type="ECO:0000256" key="1">
    <source>
        <dbReference type="SAM" id="SignalP"/>
    </source>
</evidence>
<dbReference type="RefSeq" id="WP_130132081.1">
    <property type="nucleotide sequence ID" value="NZ_SGSQ01000014.1"/>
</dbReference>
<keyword evidence="1" id="KW-0732">Signal</keyword>
<comment type="caution">
    <text evidence="2">The sequence shown here is derived from an EMBL/GenBank/DDBJ whole genome shotgun (WGS) entry which is preliminary data.</text>
</comment>
<accession>A0A4Q7AFR3</accession>
<evidence type="ECO:0000313" key="3">
    <source>
        <dbReference type="Proteomes" id="UP000293863"/>
    </source>
</evidence>
<keyword evidence="3" id="KW-1185">Reference proteome</keyword>